<name>A0A5B2XU57_9PSEU</name>
<dbReference type="RefSeq" id="WP_149847344.1">
    <property type="nucleotide sequence ID" value="NZ_VUOB01000001.1"/>
</dbReference>
<gene>
    <name evidence="2" type="ORF">F0L68_00425</name>
</gene>
<feature type="region of interest" description="Disordered" evidence="1">
    <location>
        <begin position="105"/>
        <end position="124"/>
    </location>
</feature>
<organism evidence="2 3">
    <name type="scientific">Solihabitans fulvus</name>
    <dbReference type="NCBI Taxonomy" id="1892852"/>
    <lineage>
        <taxon>Bacteria</taxon>
        <taxon>Bacillati</taxon>
        <taxon>Actinomycetota</taxon>
        <taxon>Actinomycetes</taxon>
        <taxon>Pseudonocardiales</taxon>
        <taxon>Pseudonocardiaceae</taxon>
        <taxon>Solihabitans</taxon>
    </lineage>
</organism>
<proteinExistence type="predicted"/>
<evidence type="ECO:0000256" key="1">
    <source>
        <dbReference type="SAM" id="MobiDB-lite"/>
    </source>
</evidence>
<comment type="caution">
    <text evidence="2">The sequence shown here is derived from an EMBL/GenBank/DDBJ whole genome shotgun (WGS) entry which is preliminary data.</text>
</comment>
<evidence type="ECO:0000313" key="2">
    <source>
        <dbReference type="EMBL" id="KAA2267036.1"/>
    </source>
</evidence>
<dbReference type="Proteomes" id="UP000323454">
    <property type="component" value="Unassembled WGS sequence"/>
</dbReference>
<evidence type="ECO:0000313" key="3">
    <source>
        <dbReference type="Proteomes" id="UP000323454"/>
    </source>
</evidence>
<dbReference type="OrthoDB" id="3698918at2"/>
<keyword evidence="3" id="KW-1185">Reference proteome</keyword>
<sequence>MCTRIDVRRTSGGLRLFVHPPGASQWTTRLPYPHAENLIAAIRTHRSCTVRTGSDATLAYLPDGSDTEDATLACLTGEPTGDLRNATHQLHLSPTDRRTLSDTLRAHLPDRMTPLDGSTEPSMS</sequence>
<dbReference type="EMBL" id="VUOB01000001">
    <property type="protein sequence ID" value="KAA2267036.1"/>
    <property type="molecule type" value="Genomic_DNA"/>
</dbReference>
<protein>
    <submittedName>
        <fullName evidence="2">Uncharacterized protein</fullName>
    </submittedName>
</protein>
<reference evidence="2 3" key="2">
    <citation type="submission" date="2019-09" db="EMBL/GenBank/DDBJ databases">
        <authorList>
            <person name="Jin C."/>
        </authorList>
    </citation>
    <scope>NUCLEOTIDE SEQUENCE [LARGE SCALE GENOMIC DNA]</scope>
    <source>
        <strain evidence="2 3">AN110305</strain>
    </source>
</reference>
<reference evidence="2 3" key="1">
    <citation type="submission" date="2019-09" db="EMBL/GenBank/DDBJ databases">
        <title>Goodfellowia gen. nov., a new genus of the Pseudonocardineae related to Actinoalloteichus, containing Goodfellowia coeruleoviolacea gen. nov., comb. nov. gen. nov., comb. nov.</title>
        <authorList>
            <person name="Labeda D."/>
        </authorList>
    </citation>
    <scope>NUCLEOTIDE SEQUENCE [LARGE SCALE GENOMIC DNA]</scope>
    <source>
        <strain evidence="2 3">AN110305</strain>
    </source>
</reference>
<accession>A0A5B2XU57</accession>
<dbReference type="AlphaFoldDB" id="A0A5B2XU57"/>